<feature type="non-terminal residue" evidence="2">
    <location>
        <position position="146"/>
    </location>
</feature>
<evidence type="ECO:0000256" key="1">
    <source>
        <dbReference type="SAM" id="MobiDB-lite"/>
    </source>
</evidence>
<reference evidence="2" key="1">
    <citation type="submission" date="2021-06" db="EMBL/GenBank/DDBJ databases">
        <authorList>
            <person name="Kallberg Y."/>
            <person name="Tangrot J."/>
            <person name="Rosling A."/>
        </authorList>
    </citation>
    <scope>NUCLEOTIDE SEQUENCE</scope>
    <source>
        <strain evidence="2">IN212</strain>
    </source>
</reference>
<gene>
    <name evidence="2" type="ORF">RFULGI_LOCUS8751</name>
</gene>
<dbReference type="Proteomes" id="UP000789396">
    <property type="component" value="Unassembled WGS sequence"/>
</dbReference>
<dbReference type="AlphaFoldDB" id="A0A9N9DZJ8"/>
<comment type="caution">
    <text evidence="2">The sequence shown here is derived from an EMBL/GenBank/DDBJ whole genome shotgun (WGS) entry which is preliminary data.</text>
</comment>
<keyword evidence="3" id="KW-1185">Reference proteome</keyword>
<feature type="compositionally biased region" description="Basic residues" evidence="1">
    <location>
        <begin position="1"/>
        <end position="24"/>
    </location>
</feature>
<feature type="non-terminal residue" evidence="2">
    <location>
        <position position="1"/>
    </location>
</feature>
<evidence type="ECO:0000313" key="2">
    <source>
        <dbReference type="EMBL" id="CAG8658458.1"/>
    </source>
</evidence>
<proteinExistence type="predicted"/>
<feature type="region of interest" description="Disordered" evidence="1">
    <location>
        <begin position="1"/>
        <end position="27"/>
    </location>
</feature>
<dbReference type="EMBL" id="CAJVPZ010014536">
    <property type="protein sequence ID" value="CAG8658458.1"/>
    <property type="molecule type" value="Genomic_DNA"/>
</dbReference>
<dbReference type="OrthoDB" id="2407171at2759"/>
<organism evidence="2 3">
    <name type="scientific">Racocetra fulgida</name>
    <dbReference type="NCBI Taxonomy" id="60492"/>
    <lineage>
        <taxon>Eukaryota</taxon>
        <taxon>Fungi</taxon>
        <taxon>Fungi incertae sedis</taxon>
        <taxon>Mucoromycota</taxon>
        <taxon>Glomeromycotina</taxon>
        <taxon>Glomeromycetes</taxon>
        <taxon>Diversisporales</taxon>
        <taxon>Gigasporaceae</taxon>
        <taxon>Racocetra</taxon>
    </lineage>
</organism>
<sequence length="146" mass="16177">MPKRIKQVKHYSQRKHLKKARSANKKFNNEDSNIPSLSIIDTNTIDSATINTTIATQTENIVNTIATQTESTINTVATQTENIVNTVATQTEFFVNTVATQTEVITIQSNEIQDLSIARNQLNNTTSNSSTNLTQYGKVAADKLFD</sequence>
<name>A0A9N9DZJ8_9GLOM</name>
<accession>A0A9N9DZJ8</accession>
<protein>
    <submittedName>
        <fullName evidence="2">10785_t:CDS:1</fullName>
    </submittedName>
</protein>
<evidence type="ECO:0000313" key="3">
    <source>
        <dbReference type="Proteomes" id="UP000789396"/>
    </source>
</evidence>